<dbReference type="OrthoDB" id="9802683at2"/>
<dbReference type="SUPFAM" id="SSF49299">
    <property type="entry name" value="PKD domain"/>
    <property type="match status" value="1"/>
</dbReference>
<dbReference type="AlphaFoldDB" id="D3F3F5"/>
<organism evidence="3 4">
    <name type="scientific">Conexibacter woesei (strain DSM 14684 / CCUG 47730 / CIP 108061 / JCM 11494 / NBRC 100937 / ID131577)</name>
    <dbReference type="NCBI Taxonomy" id="469383"/>
    <lineage>
        <taxon>Bacteria</taxon>
        <taxon>Bacillati</taxon>
        <taxon>Actinomycetota</taxon>
        <taxon>Thermoleophilia</taxon>
        <taxon>Solirubrobacterales</taxon>
        <taxon>Conexibacteraceae</taxon>
        <taxon>Conexibacter</taxon>
    </lineage>
</organism>
<gene>
    <name evidence="3" type="ordered locus">Cwoe_3903</name>
</gene>
<dbReference type="EMBL" id="CP001854">
    <property type="protein sequence ID" value="ADB52320.1"/>
    <property type="molecule type" value="Genomic_DNA"/>
</dbReference>
<evidence type="ECO:0000313" key="4">
    <source>
        <dbReference type="Proteomes" id="UP000008229"/>
    </source>
</evidence>
<keyword evidence="4" id="KW-1185">Reference proteome</keyword>
<protein>
    <submittedName>
        <fullName evidence="3">PKD domain containing protein</fullName>
    </submittedName>
</protein>
<dbReference type="STRING" id="469383.Cwoe_3903"/>
<proteinExistence type="predicted"/>
<reference evidence="4" key="2">
    <citation type="submission" date="2010-01" db="EMBL/GenBank/DDBJ databases">
        <title>The complete genome of Conexibacter woesei DSM 14684.</title>
        <authorList>
            <consortium name="US DOE Joint Genome Institute (JGI-PGF)"/>
            <person name="Lucas S."/>
            <person name="Copeland A."/>
            <person name="Lapidus A."/>
            <person name="Glavina del Rio T."/>
            <person name="Dalin E."/>
            <person name="Tice H."/>
            <person name="Bruce D."/>
            <person name="Goodwin L."/>
            <person name="Pitluck S."/>
            <person name="Kyrpides N."/>
            <person name="Mavromatis K."/>
            <person name="Ivanova N."/>
            <person name="Mikhailova N."/>
            <person name="Chertkov O."/>
            <person name="Brettin T."/>
            <person name="Detter J.C."/>
            <person name="Han C."/>
            <person name="Larimer F."/>
            <person name="Land M."/>
            <person name="Hauser L."/>
            <person name="Markowitz V."/>
            <person name="Cheng J.-F."/>
            <person name="Hugenholtz P."/>
            <person name="Woyke T."/>
            <person name="Wu D."/>
            <person name="Pukall R."/>
            <person name="Steenblock K."/>
            <person name="Schneider S."/>
            <person name="Klenk H.-P."/>
            <person name="Eisen J.A."/>
        </authorList>
    </citation>
    <scope>NUCLEOTIDE SEQUENCE [LARGE SCALE GENOMIC DNA]</scope>
    <source>
        <strain evidence="4">DSM 14684 / CIP 108061 / JCM 11494 / NBRC 100937 / ID131577</strain>
    </source>
</reference>
<dbReference type="SMART" id="SM00089">
    <property type="entry name" value="PKD"/>
    <property type="match status" value="1"/>
</dbReference>
<name>D3F3F5_CONWI</name>
<dbReference type="Pfam" id="PF18911">
    <property type="entry name" value="PKD_4"/>
    <property type="match status" value="1"/>
</dbReference>
<dbReference type="GO" id="GO:0005975">
    <property type="term" value="P:carbohydrate metabolic process"/>
    <property type="evidence" value="ECO:0007669"/>
    <property type="project" value="UniProtKB-ARBA"/>
</dbReference>
<dbReference type="Gene3D" id="2.60.40.10">
    <property type="entry name" value="Immunoglobulins"/>
    <property type="match status" value="1"/>
</dbReference>
<evidence type="ECO:0000313" key="3">
    <source>
        <dbReference type="EMBL" id="ADB52320.1"/>
    </source>
</evidence>
<dbReference type="InterPro" id="IPR013783">
    <property type="entry name" value="Ig-like_fold"/>
</dbReference>
<dbReference type="InterPro" id="IPR035986">
    <property type="entry name" value="PKD_dom_sf"/>
</dbReference>
<dbReference type="RefSeq" id="WP_012935371.1">
    <property type="nucleotide sequence ID" value="NC_013739.1"/>
</dbReference>
<sequence length="644" mass="64664">MFSPGPWTVAPDLAGAPDGSSTLVWLETPPNPRDPTQPPAPLVKVQRAAIDGTTGAVFDVGAIVERYVPSGVPIDVPIVATGAGGVTAVAWTYTPERGAPQVKLAFVGASGEPGPVVAVGDALADGLVGSAPLSLGVDGNGTATLVWEGPNPGRGGAPAVFAARVAPGAAVRATLVAALTAPMSMPQVAVAPSGVAWVTWRDQTEDAQVARLAADGTLDGPQSIGERTAGPAVVAGTAGAVAAATDSRTGGVVGVRLPAAGPLLAGTFQGGSSAPAPDPRSLVPTIALPPALALGPDGTVSVARTVADATDFTSIRFDYLRFQQGATTGSPQPLAEPPAGGAAYLPALASAPNGTVLATWAQTRRGVAIAAPAFARIVAPDGSLGPNLDVRAQTVLGASGGMLSSPLMPAITDAGAAIIGVPSSFQSLPGSGFETRVLDARAPVVSANVPASAVAGTPVAFSATASDPAGIRMSWDFGDDSGSQRASVSHRYAEPGTYAVTLTVTDGADNQTVVTRKLTITPRVAPPAPRRAAALKVARANRRGARVVVGGSIARSAGGTVTIVYSQRIGRRTLTARKTATIVRGRWSATLRLTGRLARATGRAKVTVSYAGDADTQRATAARAVTKARSKLKKPQKKNARGRR</sequence>
<evidence type="ECO:0000259" key="2">
    <source>
        <dbReference type="PROSITE" id="PS50093"/>
    </source>
</evidence>
<dbReference type="KEGG" id="cwo:Cwoe_3903"/>
<dbReference type="CDD" id="cd00146">
    <property type="entry name" value="PKD"/>
    <property type="match status" value="1"/>
</dbReference>
<feature type="domain" description="PKD" evidence="2">
    <location>
        <begin position="442"/>
        <end position="521"/>
    </location>
</feature>
<dbReference type="PROSITE" id="PS50093">
    <property type="entry name" value="PKD"/>
    <property type="match status" value="1"/>
</dbReference>
<evidence type="ECO:0000256" key="1">
    <source>
        <dbReference type="SAM" id="MobiDB-lite"/>
    </source>
</evidence>
<dbReference type="Proteomes" id="UP000008229">
    <property type="component" value="Chromosome"/>
</dbReference>
<feature type="region of interest" description="Disordered" evidence="1">
    <location>
        <begin position="617"/>
        <end position="644"/>
    </location>
</feature>
<dbReference type="eggNOG" id="COG3291">
    <property type="taxonomic scope" value="Bacteria"/>
</dbReference>
<dbReference type="HOGENOM" id="CLU_424965_0_0_11"/>
<reference evidence="3 4" key="1">
    <citation type="journal article" date="2010" name="Stand. Genomic Sci.">
        <title>Complete genome sequence of Conexibacter woesei type strain (ID131577).</title>
        <authorList>
            <person name="Pukall R."/>
            <person name="Lapidus A."/>
            <person name="Glavina Del Rio T."/>
            <person name="Copeland A."/>
            <person name="Tice H."/>
            <person name="Cheng J.-F."/>
            <person name="Lucas S."/>
            <person name="Chen F."/>
            <person name="Nolan M."/>
            <person name="Bruce D."/>
            <person name="Goodwin L."/>
            <person name="Pitluck S."/>
            <person name="Mavromatis K."/>
            <person name="Ivanova N."/>
            <person name="Ovchinnikova G."/>
            <person name="Pati A."/>
            <person name="Chen A."/>
            <person name="Palaniappan K."/>
            <person name="Land M."/>
            <person name="Hauser L."/>
            <person name="Chang Y.-J."/>
            <person name="Jeffries C.D."/>
            <person name="Chain P."/>
            <person name="Meincke L."/>
            <person name="Sims D."/>
            <person name="Brettin T."/>
            <person name="Detter J.C."/>
            <person name="Rohde M."/>
            <person name="Goeker M."/>
            <person name="Bristow J."/>
            <person name="Eisen J.A."/>
            <person name="Markowitz V."/>
            <person name="Kyrpides N.C."/>
            <person name="Klenk H.-P."/>
            <person name="Hugenholtz P."/>
        </authorList>
    </citation>
    <scope>NUCLEOTIDE SEQUENCE [LARGE SCALE GENOMIC DNA]</scope>
    <source>
        <strain evidence="4">DSM 14684 / CIP 108061 / JCM 11494 / NBRC 100937 / ID131577</strain>
    </source>
</reference>
<accession>D3F3F5</accession>
<feature type="compositionally biased region" description="Basic residues" evidence="1">
    <location>
        <begin position="626"/>
        <end position="644"/>
    </location>
</feature>
<dbReference type="InterPro" id="IPR000601">
    <property type="entry name" value="PKD_dom"/>
</dbReference>
<dbReference type="InterPro" id="IPR022409">
    <property type="entry name" value="PKD/Chitinase_dom"/>
</dbReference>